<keyword evidence="4" id="KW-1185">Reference proteome</keyword>
<feature type="compositionally biased region" description="Acidic residues" evidence="1">
    <location>
        <begin position="8"/>
        <end position="20"/>
    </location>
</feature>
<evidence type="ECO:0000256" key="1">
    <source>
        <dbReference type="SAM" id="MobiDB-lite"/>
    </source>
</evidence>
<sequence>MAASAPPDESEWEYEYDEEETEDFYVTLDLTTFTGPIPYVKETAKRKRRPAKQPAADLGDPTEPEATLPPGETPDAAAQARFQILDLHTPEPLILYDNQLYACRWTSTIGTDLLFTTPSDPSDLSIKPLRSTPNFDLLAASSMRLVATQADVLPRKRKGAEVEPPLEDSTQLEEPSPTSSTNVVAQRNQDYGIKIPLPPTAPLPRQSQASFNERLSRGKESRGEMDPVPIQSVKLYTRPQDADQVREQWAKREAEEKRQNEAQRRRTSTFVANAVEETLGDARRLNKDGRPRRIRSFLGGKRGGVSSGSDLRSRLGLAQEKEAESSGGGVD</sequence>
<reference evidence="3 4" key="1">
    <citation type="submission" date="2017-03" db="EMBL/GenBank/DDBJ databases">
        <title>Genomes of endolithic fungi from Antarctica.</title>
        <authorList>
            <person name="Coleine C."/>
            <person name="Masonjones S."/>
            <person name="Stajich J.E."/>
        </authorList>
    </citation>
    <scope>NUCLEOTIDE SEQUENCE [LARGE SCALE GENOMIC DNA]</scope>
    <source>
        <strain evidence="3 4">CCFEE 5187</strain>
    </source>
</reference>
<feature type="region of interest" description="Disordered" evidence="1">
    <location>
        <begin position="1"/>
        <end position="20"/>
    </location>
</feature>
<evidence type="ECO:0000313" key="3">
    <source>
        <dbReference type="EMBL" id="TKA67793.1"/>
    </source>
</evidence>
<dbReference type="OrthoDB" id="1877767at2759"/>
<accession>A0A4U0WYV6</accession>
<gene>
    <name evidence="3" type="ORF">B0A49_08120</name>
</gene>
<feature type="compositionally biased region" description="Basic and acidic residues" evidence="1">
    <location>
        <begin position="240"/>
        <end position="264"/>
    </location>
</feature>
<feature type="compositionally biased region" description="Polar residues" evidence="1">
    <location>
        <begin position="168"/>
        <end position="189"/>
    </location>
</feature>
<dbReference type="AlphaFoldDB" id="A0A4U0WYV6"/>
<comment type="caution">
    <text evidence="3">The sequence shown here is derived from an EMBL/GenBank/DDBJ whole genome shotgun (WGS) entry which is preliminary data.</text>
</comment>
<dbReference type="Gene3D" id="2.60.40.4370">
    <property type="match status" value="1"/>
</dbReference>
<feature type="compositionally biased region" description="Low complexity" evidence="1">
    <location>
        <begin position="307"/>
        <end position="317"/>
    </location>
</feature>
<feature type="compositionally biased region" description="Basic and acidic residues" evidence="1">
    <location>
        <begin position="280"/>
        <end position="291"/>
    </location>
</feature>
<dbReference type="Pfam" id="PF10419">
    <property type="entry name" value="TFIIIC_sub6"/>
    <property type="match status" value="1"/>
</dbReference>
<name>A0A4U0WYV6_9PEZI</name>
<dbReference type="EMBL" id="NAJN01000877">
    <property type="protein sequence ID" value="TKA67793.1"/>
    <property type="molecule type" value="Genomic_DNA"/>
</dbReference>
<dbReference type="Proteomes" id="UP000308768">
    <property type="component" value="Unassembled WGS sequence"/>
</dbReference>
<protein>
    <recommendedName>
        <fullName evidence="2">Transcription factor TFIIIC triple barrel domain-containing protein</fullName>
    </recommendedName>
</protein>
<evidence type="ECO:0000313" key="4">
    <source>
        <dbReference type="Proteomes" id="UP000308768"/>
    </source>
</evidence>
<evidence type="ECO:0000259" key="2">
    <source>
        <dbReference type="Pfam" id="PF10419"/>
    </source>
</evidence>
<dbReference type="InterPro" id="IPR019481">
    <property type="entry name" value="TFIIIC_triple_barrel"/>
</dbReference>
<dbReference type="STRING" id="331657.A0A4U0WYV6"/>
<organism evidence="3 4">
    <name type="scientific">Cryomyces minteri</name>
    <dbReference type="NCBI Taxonomy" id="331657"/>
    <lineage>
        <taxon>Eukaryota</taxon>
        <taxon>Fungi</taxon>
        <taxon>Dikarya</taxon>
        <taxon>Ascomycota</taxon>
        <taxon>Pezizomycotina</taxon>
        <taxon>Dothideomycetes</taxon>
        <taxon>Dothideomycetes incertae sedis</taxon>
        <taxon>Cryomyces</taxon>
    </lineage>
</organism>
<feature type="region of interest" description="Disordered" evidence="1">
    <location>
        <begin position="41"/>
        <end position="74"/>
    </location>
</feature>
<feature type="domain" description="Transcription factor TFIIIC triple barrel" evidence="2">
    <location>
        <begin position="19"/>
        <end position="150"/>
    </location>
</feature>
<feature type="region of interest" description="Disordered" evidence="1">
    <location>
        <begin position="155"/>
        <end position="331"/>
    </location>
</feature>
<feature type="compositionally biased region" description="Basic and acidic residues" evidence="1">
    <location>
        <begin position="214"/>
        <end position="225"/>
    </location>
</feature>
<proteinExistence type="predicted"/>